<evidence type="ECO:0000259" key="9">
    <source>
        <dbReference type="PROSITE" id="PS50109"/>
    </source>
</evidence>
<keyword evidence="4" id="KW-0808">Transferase</keyword>
<keyword evidence="5" id="KW-0418">Kinase</keyword>
<feature type="transmembrane region" description="Helical" evidence="8">
    <location>
        <begin position="304"/>
        <end position="327"/>
    </location>
</feature>
<dbReference type="EC" id="2.7.13.3" evidence="2"/>
<dbReference type="SUPFAM" id="SSF52172">
    <property type="entry name" value="CheY-like"/>
    <property type="match status" value="1"/>
</dbReference>
<evidence type="ECO:0000256" key="5">
    <source>
        <dbReference type="ARBA" id="ARBA00022777"/>
    </source>
</evidence>
<dbReference type="Gene3D" id="1.10.287.130">
    <property type="match status" value="1"/>
</dbReference>
<keyword evidence="8" id="KW-0472">Membrane</keyword>
<evidence type="ECO:0000256" key="6">
    <source>
        <dbReference type="PROSITE-ProRule" id="PRU00169"/>
    </source>
</evidence>
<feature type="transmembrane region" description="Helical" evidence="8">
    <location>
        <begin position="454"/>
        <end position="473"/>
    </location>
</feature>
<feature type="transmembrane region" description="Helical" evidence="8">
    <location>
        <begin position="256"/>
        <end position="284"/>
    </location>
</feature>
<feature type="transmembrane region" description="Helical" evidence="8">
    <location>
        <begin position="599"/>
        <end position="623"/>
    </location>
</feature>
<evidence type="ECO:0000259" key="10">
    <source>
        <dbReference type="PROSITE" id="PS50110"/>
    </source>
</evidence>
<evidence type="ECO:0000256" key="1">
    <source>
        <dbReference type="ARBA" id="ARBA00000085"/>
    </source>
</evidence>
<feature type="region of interest" description="Disordered" evidence="7">
    <location>
        <begin position="1035"/>
        <end position="1074"/>
    </location>
</feature>
<feature type="compositionally biased region" description="Low complexity" evidence="7">
    <location>
        <begin position="1060"/>
        <end position="1069"/>
    </location>
</feature>
<evidence type="ECO:0000313" key="11">
    <source>
        <dbReference type="EMBL" id="RTR16884.1"/>
    </source>
</evidence>
<evidence type="ECO:0000256" key="2">
    <source>
        <dbReference type="ARBA" id="ARBA00012438"/>
    </source>
</evidence>
<feature type="domain" description="Histidine kinase" evidence="9">
    <location>
        <begin position="677"/>
        <end position="892"/>
    </location>
</feature>
<dbReference type="InterPro" id="IPR004358">
    <property type="entry name" value="Sig_transdc_His_kin-like_C"/>
</dbReference>
<evidence type="ECO:0000256" key="8">
    <source>
        <dbReference type="SAM" id="Phobius"/>
    </source>
</evidence>
<comment type="catalytic activity">
    <reaction evidence="1">
        <text>ATP + protein L-histidine = ADP + protein N-phospho-L-histidine.</text>
        <dbReference type="EC" id="2.7.13.3"/>
    </reaction>
</comment>
<dbReference type="SMART" id="SM00448">
    <property type="entry name" value="REC"/>
    <property type="match status" value="1"/>
</dbReference>
<evidence type="ECO:0000313" key="12">
    <source>
        <dbReference type="Proteomes" id="UP000277007"/>
    </source>
</evidence>
<dbReference type="RefSeq" id="WP_126618531.1">
    <property type="nucleotide sequence ID" value="NZ_JBHUCY010000050.1"/>
</dbReference>
<evidence type="ECO:0000256" key="4">
    <source>
        <dbReference type="ARBA" id="ARBA00022679"/>
    </source>
</evidence>
<comment type="caution">
    <text evidence="11">The sequence shown here is derived from an EMBL/GenBank/DDBJ whole genome shotgun (WGS) entry which is preliminary data.</text>
</comment>
<dbReference type="GO" id="GO:0005886">
    <property type="term" value="C:plasma membrane"/>
    <property type="evidence" value="ECO:0007669"/>
    <property type="project" value="TreeGrafter"/>
</dbReference>
<dbReference type="InterPro" id="IPR011006">
    <property type="entry name" value="CheY-like_superfamily"/>
</dbReference>
<name>A0A431VCV0_9PROT</name>
<dbReference type="PANTHER" id="PTHR43047:SF72">
    <property type="entry name" value="OSMOSENSING HISTIDINE PROTEIN KINASE SLN1"/>
    <property type="match status" value="1"/>
</dbReference>
<dbReference type="SMART" id="SM00387">
    <property type="entry name" value="HATPase_c"/>
    <property type="match status" value="1"/>
</dbReference>
<dbReference type="InterPro" id="IPR005467">
    <property type="entry name" value="His_kinase_dom"/>
</dbReference>
<dbReference type="EMBL" id="RXMA01000022">
    <property type="protein sequence ID" value="RTR16884.1"/>
    <property type="molecule type" value="Genomic_DNA"/>
</dbReference>
<evidence type="ECO:0000256" key="3">
    <source>
        <dbReference type="ARBA" id="ARBA00022553"/>
    </source>
</evidence>
<keyword evidence="8" id="KW-1133">Transmembrane helix</keyword>
<dbReference type="AlphaFoldDB" id="A0A431VCV0"/>
<dbReference type="InterPro" id="IPR036890">
    <property type="entry name" value="HATPase_C_sf"/>
</dbReference>
<dbReference type="Gene3D" id="3.40.50.2300">
    <property type="match status" value="1"/>
</dbReference>
<dbReference type="CDD" id="cd16922">
    <property type="entry name" value="HATPase_EvgS-ArcB-TorS-like"/>
    <property type="match status" value="1"/>
</dbReference>
<feature type="modified residue" description="4-aspartylphosphate" evidence="6">
    <location>
        <position position="964"/>
    </location>
</feature>
<dbReference type="InterPro" id="IPR003594">
    <property type="entry name" value="HATPase_dom"/>
</dbReference>
<feature type="transmembrane region" description="Helical" evidence="8">
    <location>
        <begin position="386"/>
        <end position="404"/>
    </location>
</feature>
<dbReference type="Gene3D" id="3.30.565.10">
    <property type="entry name" value="Histidine kinase-like ATPase, C-terminal domain"/>
    <property type="match status" value="1"/>
</dbReference>
<keyword evidence="8" id="KW-0812">Transmembrane</keyword>
<dbReference type="Gene3D" id="1.10.4160.10">
    <property type="entry name" value="Hydantoin permease"/>
    <property type="match status" value="1"/>
</dbReference>
<dbReference type="Pfam" id="PF00072">
    <property type="entry name" value="Response_reg"/>
    <property type="match status" value="1"/>
</dbReference>
<feature type="transmembrane region" description="Helical" evidence="8">
    <location>
        <begin position="425"/>
        <end position="448"/>
    </location>
</feature>
<feature type="transmembrane region" description="Helical" evidence="8">
    <location>
        <begin position="358"/>
        <end position="380"/>
    </location>
</feature>
<dbReference type="InterPro" id="IPR036097">
    <property type="entry name" value="HisK_dim/P_sf"/>
</dbReference>
<dbReference type="SUPFAM" id="SSF47384">
    <property type="entry name" value="Homodimeric domain of signal transducing histidine kinase"/>
    <property type="match status" value="1"/>
</dbReference>
<accession>A0A431VCV0</accession>
<dbReference type="Pfam" id="PF02518">
    <property type="entry name" value="HATPase_c"/>
    <property type="match status" value="1"/>
</dbReference>
<feature type="compositionally biased region" description="Pro residues" evidence="7">
    <location>
        <begin position="1043"/>
        <end position="1059"/>
    </location>
</feature>
<dbReference type="CDD" id="cd00082">
    <property type="entry name" value="HisKA"/>
    <property type="match status" value="1"/>
</dbReference>
<dbReference type="GO" id="GO:0000155">
    <property type="term" value="F:phosphorelay sensor kinase activity"/>
    <property type="evidence" value="ECO:0007669"/>
    <property type="project" value="InterPro"/>
</dbReference>
<feature type="transmembrane region" description="Helical" evidence="8">
    <location>
        <begin position="150"/>
        <end position="168"/>
    </location>
</feature>
<dbReference type="Pfam" id="PF00512">
    <property type="entry name" value="HisKA"/>
    <property type="match status" value="1"/>
</dbReference>
<feature type="transmembrane region" description="Helical" evidence="8">
    <location>
        <begin position="69"/>
        <end position="90"/>
    </location>
</feature>
<reference evidence="11 12" key="1">
    <citation type="submission" date="2018-12" db="EMBL/GenBank/DDBJ databases">
        <authorList>
            <person name="Yang Y."/>
        </authorList>
    </citation>
    <scope>NUCLEOTIDE SEQUENCE [LARGE SCALE GENOMIC DNA]</scope>
    <source>
        <strain evidence="11 12">L-25-5w-1</strain>
    </source>
</reference>
<dbReference type="InterPro" id="IPR001789">
    <property type="entry name" value="Sig_transdc_resp-reg_receiver"/>
</dbReference>
<feature type="transmembrane region" description="Helical" evidence="8">
    <location>
        <begin position="43"/>
        <end position="63"/>
    </location>
</feature>
<evidence type="ECO:0000256" key="7">
    <source>
        <dbReference type="SAM" id="MobiDB-lite"/>
    </source>
</evidence>
<organism evidence="11 12">
    <name type="scientific">Azospirillum griseum</name>
    <dbReference type="NCBI Taxonomy" id="2496639"/>
    <lineage>
        <taxon>Bacteria</taxon>
        <taxon>Pseudomonadati</taxon>
        <taxon>Pseudomonadota</taxon>
        <taxon>Alphaproteobacteria</taxon>
        <taxon>Rhodospirillales</taxon>
        <taxon>Azospirillaceae</taxon>
        <taxon>Azospirillum</taxon>
    </lineage>
</organism>
<dbReference type="PROSITE" id="PS50109">
    <property type="entry name" value="HIS_KIN"/>
    <property type="match status" value="1"/>
</dbReference>
<dbReference type="PANTHER" id="PTHR43047">
    <property type="entry name" value="TWO-COMPONENT HISTIDINE PROTEIN KINASE"/>
    <property type="match status" value="1"/>
</dbReference>
<dbReference type="GO" id="GO:0009927">
    <property type="term" value="F:histidine phosphotransfer kinase activity"/>
    <property type="evidence" value="ECO:0007669"/>
    <property type="project" value="TreeGrafter"/>
</dbReference>
<gene>
    <name evidence="11" type="ORF">EJ903_19390</name>
</gene>
<dbReference type="PROSITE" id="PS50110">
    <property type="entry name" value="RESPONSE_REGULATORY"/>
    <property type="match status" value="1"/>
</dbReference>
<dbReference type="InterPro" id="IPR003661">
    <property type="entry name" value="HisK_dim/P_dom"/>
</dbReference>
<feature type="domain" description="Response regulatory" evidence="10">
    <location>
        <begin position="915"/>
        <end position="1030"/>
    </location>
</feature>
<proteinExistence type="predicted"/>
<sequence>MSARQRIVRERRQYNQLAADQTLEDYALRYTAERARRWTAWRVANTALGAISFLACEAIGAAVTLTYGFANAMAAILAVSLLSILVGLPITYHAARSGVDIDLLARGAGFGYLGSTITSLVYASFTFILFSIEASIMSAGLQMVLGIPAWIAHVISSLAVIPIAVYGIRFISRMQVATQPIWIALQCAPLASLALLDRATLGEWVSLPGSVGGDGLSLLPFGMAASVLLSLLPQIGEQVDYLRFLPPVARVGRARWWTAMLVGGPGWVLIGGLKLVAGSLLAFLAMKHGLSAEDAAQPTHMYHLAFLDLSGSPGVALALTGIFVVVCQMKINVTNAYAGSIAWSNFFSRLTRSHPGRVVWLVFNVLLALLLMEIGILGVIESILGLYANVAVGWLGAVAADLAINKPLGFSPRHIEFKRAHLFDINPVGVGAMGLSVLCSTSAFFGLLGPVAQALAPFLGLVVAFAAAPLIAWRTQGRYYLARPNSGLPEGTAELRCSICENTFERSDMAHCPAYDAPICSLCCTLEARCHDLCKTNSRFADQIAHFLQGVLPRRIAAGVHSRTGHFIGVMTLFTLVIGGVLLVIDFQYANAEAAERAAIHTALTGVFICLFILSGVAAWLLVLAHESRQKAEEETARQTAMLMDEIAAHERTDAALQKAKEVAEAANAAKSRYIIGVSHEIRAPLNAISGYAQLLERDTSSRPQDAVRVIRRSAEHLSNLIDGLLDISKIESGLRRLSRDKINLIEFLDQLADMFRIQAAAKGLEFRYERVRHLPSHVHSDSKILRQILINLLSNAVKYTEKGHVALTVRYRSQTAEFEIADSGIGIRPEDLDRVFEPFERGHGSAVRTIPGTGLGLTITRLLTRIMGGDLTLRSRLGEGSAFTVRLMLAEAMHKPGVEPTRRPICGFAGPPIKVLLADDDRDHLAMMAALLAPLGFTLFTATDAAACLALAADCQPDLALLDISMPGESGWDVADGLRRLFGDRIRIIMVSANAYEAQGPGDGRAPHNAFVAKPIEINALLDQIQALTGLEWIHSGGGGDPAPPAPSLPPSPPPPAALAPESATAPAVGPSPTLLRHIDDLRQLGRIGYIRGIEAKLREIEAEEDATTRPVVERLRALLRAFDLKGYMRSLEEIAATLRPSDEGPKEAGPRDEG</sequence>
<keyword evidence="12" id="KW-1185">Reference proteome</keyword>
<dbReference type="PRINTS" id="PR00344">
    <property type="entry name" value="BCTRLSENSOR"/>
</dbReference>
<protein>
    <recommendedName>
        <fullName evidence="2">histidine kinase</fullName>
        <ecNumber evidence="2">2.7.13.3</ecNumber>
    </recommendedName>
</protein>
<feature type="transmembrane region" description="Helical" evidence="8">
    <location>
        <begin position="110"/>
        <end position="130"/>
    </location>
</feature>
<dbReference type="Proteomes" id="UP000277007">
    <property type="component" value="Unassembled WGS sequence"/>
</dbReference>
<feature type="transmembrane region" description="Helical" evidence="8">
    <location>
        <begin position="564"/>
        <end position="587"/>
    </location>
</feature>
<keyword evidence="3 6" id="KW-0597">Phosphoprotein</keyword>
<dbReference type="OrthoDB" id="9801651at2"/>
<dbReference type="SUPFAM" id="SSF55874">
    <property type="entry name" value="ATPase domain of HSP90 chaperone/DNA topoisomerase II/histidine kinase"/>
    <property type="match status" value="1"/>
</dbReference>
<dbReference type="SMART" id="SM00388">
    <property type="entry name" value="HisKA"/>
    <property type="match status" value="1"/>
</dbReference>